<accession>A0A0E9QZJ0</accession>
<organism evidence="1">
    <name type="scientific">Anguilla anguilla</name>
    <name type="common">European freshwater eel</name>
    <name type="synonym">Muraena anguilla</name>
    <dbReference type="NCBI Taxonomy" id="7936"/>
    <lineage>
        <taxon>Eukaryota</taxon>
        <taxon>Metazoa</taxon>
        <taxon>Chordata</taxon>
        <taxon>Craniata</taxon>
        <taxon>Vertebrata</taxon>
        <taxon>Euteleostomi</taxon>
        <taxon>Actinopterygii</taxon>
        <taxon>Neopterygii</taxon>
        <taxon>Teleostei</taxon>
        <taxon>Anguilliformes</taxon>
        <taxon>Anguillidae</taxon>
        <taxon>Anguilla</taxon>
    </lineage>
</organism>
<sequence length="26" mass="2750">MLNLISVILNLGQPLFSNRGASSTFG</sequence>
<evidence type="ECO:0000313" key="1">
    <source>
        <dbReference type="EMBL" id="JAH21907.1"/>
    </source>
</evidence>
<dbReference type="EMBL" id="GBXM01086670">
    <property type="protein sequence ID" value="JAH21907.1"/>
    <property type="molecule type" value="Transcribed_RNA"/>
</dbReference>
<proteinExistence type="predicted"/>
<dbReference type="AlphaFoldDB" id="A0A0E9QZJ0"/>
<name>A0A0E9QZJ0_ANGAN</name>
<protein>
    <submittedName>
        <fullName evidence="1">Uncharacterized protein</fullName>
    </submittedName>
</protein>
<reference evidence="1" key="1">
    <citation type="submission" date="2014-11" db="EMBL/GenBank/DDBJ databases">
        <authorList>
            <person name="Amaro Gonzalez C."/>
        </authorList>
    </citation>
    <scope>NUCLEOTIDE SEQUENCE</scope>
</reference>
<reference evidence="1" key="2">
    <citation type="journal article" date="2015" name="Fish Shellfish Immunol.">
        <title>Early steps in the European eel (Anguilla anguilla)-Vibrio vulnificus interaction in the gills: Role of the RtxA13 toxin.</title>
        <authorList>
            <person name="Callol A."/>
            <person name="Pajuelo D."/>
            <person name="Ebbesson L."/>
            <person name="Teles M."/>
            <person name="MacKenzie S."/>
            <person name="Amaro C."/>
        </authorList>
    </citation>
    <scope>NUCLEOTIDE SEQUENCE</scope>
</reference>